<organism evidence="1">
    <name type="scientific">Arundo donax</name>
    <name type="common">Giant reed</name>
    <name type="synonym">Donax arundinaceus</name>
    <dbReference type="NCBI Taxonomy" id="35708"/>
    <lineage>
        <taxon>Eukaryota</taxon>
        <taxon>Viridiplantae</taxon>
        <taxon>Streptophyta</taxon>
        <taxon>Embryophyta</taxon>
        <taxon>Tracheophyta</taxon>
        <taxon>Spermatophyta</taxon>
        <taxon>Magnoliopsida</taxon>
        <taxon>Liliopsida</taxon>
        <taxon>Poales</taxon>
        <taxon>Poaceae</taxon>
        <taxon>PACMAD clade</taxon>
        <taxon>Arundinoideae</taxon>
        <taxon>Arundineae</taxon>
        <taxon>Arundo</taxon>
    </lineage>
</organism>
<sequence length="24" mass="2865">MLYGSIMQSMYYTWDPGHFCCSML</sequence>
<name>A0A0A9B1D4_ARUDO</name>
<dbReference type="EMBL" id="GBRH01240734">
    <property type="protein sequence ID" value="JAD57161.1"/>
    <property type="molecule type" value="Transcribed_RNA"/>
</dbReference>
<proteinExistence type="predicted"/>
<dbReference type="AlphaFoldDB" id="A0A0A9B1D4"/>
<evidence type="ECO:0000313" key="1">
    <source>
        <dbReference type="EMBL" id="JAD57161.1"/>
    </source>
</evidence>
<protein>
    <submittedName>
        <fullName evidence="1">Uncharacterized protein</fullName>
    </submittedName>
</protein>
<reference evidence="1" key="2">
    <citation type="journal article" date="2015" name="Data Brief">
        <title>Shoot transcriptome of the giant reed, Arundo donax.</title>
        <authorList>
            <person name="Barrero R.A."/>
            <person name="Guerrero F.D."/>
            <person name="Moolhuijzen P."/>
            <person name="Goolsby J.A."/>
            <person name="Tidwell J."/>
            <person name="Bellgard S.E."/>
            <person name="Bellgard M.I."/>
        </authorList>
    </citation>
    <scope>NUCLEOTIDE SEQUENCE</scope>
    <source>
        <tissue evidence="1">Shoot tissue taken approximately 20 cm above the soil surface</tissue>
    </source>
</reference>
<reference evidence="1" key="1">
    <citation type="submission" date="2014-09" db="EMBL/GenBank/DDBJ databases">
        <authorList>
            <person name="Magalhaes I.L.F."/>
            <person name="Oliveira U."/>
            <person name="Santos F.R."/>
            <person name="Vidigal T.H.D.A."/>
            <person name="Brescovit A.D."/>
            <person name="Santos A.J."/>
        </authorList>
    </citation>
    <scope>NUCLEOTIDE SEQUENCE</scope>
    <source>
        <tissue evidence="1">Shoot tissue taken approximately 20 cm above the soil surface</tissue>
    </source>
</reference>
<accession>A0A0A9B1D4</accession>